<evidence type="ECO:0000313" key="1">
    <source>
        <dbReference type="EMBL" id="KAL3887427.1"/>
    </source>
</evidence>
<evidence type="ECO:0000313" key="2">
    <source>
        <dbReference type="Proteomes" id="UP001634394"/>
    </source>
</evidence>
<proteinExistence type="predicted"/>
<accession>A0ABD3XMW2</accession>
<dbReference type="Proteomes" id="UP001634394">
    <property type="component" value="Unassembled WGS sequence"/>
</dbReference>
<comment type="caution">
    <text evidence="1">The sequence shown here is derived from an EMBL/GenBank/DDBJ whole genome shotgun (WGS) entry which is preliminary data.</text>
</comment>
<gene>
    <name evidence="1" type="ORF">ACJMK2_027369</name>
</gene>
<organism evidence="1 2">
    <name type="scientific">Sinanodonta woodiana</name>
    <name type="common">Chinese pond mussel</name>
    <name type="synonym">Anodonta woodiana</name>
    <dbReference type="NCBI Taxonomy" id="1069815"/>
    <lineage>
        <taxon>Eukaryota</taxon>
        <taxon>Metazoa</taxon>
        <taxon>Spiralia</taxon>
        <taxon>Lophotrochozoa</taxon>
        <taxon>Mollusca</taxon>
        <taxon>Bivalvia</taxon>
        <taxon>Autobranchia</taxon>
        <taxon>Heteroconchia</taxon>
        <taxon>Palaeoheterodonta</taxon>
        <taxon>Unionida</taxon>
        <taxon>Unionoidea</taxon>
        <taxon>Unionidae</taxon>
        <taxon>Unioninae</taxon>
        <taxon>Sinanodonta</taxon>
    </lineage>
</organism>
<protein>
    <submittedName>
        <fullName evidence="1">Uncharacterized protein</fullName>
    </submittedName>
</protein>
<keyword evidence="2" id="KW-1185">Reference proteome</keyword>
<sequence>MVIETALTAAPEKAVIATERVILGDIPEDQRGKRAVLPELEKCIKLLLNLPRNLLLQKEILKRRNIALIRKLNEGYIEDLDNTTEYD</sequence>
<dbReference type="AlphaFoldDB" id="A0ABD3XMW2"/>
<name>A0ABD3XMW2_SINWO</name>
<dbReference type="EMBL" id="JBJQND010000002">
    <property type="protein sequence ID" value="KAL3887427.1"/>
    <property type="molecule type" value="Genomic_DNA"/>
</dbReference>
<reference evidence="1 2" key="1">
    <citation type="submission" date="2024-11" db="EMBL/GenBank/DDBJ databases">
        <title>Chromosome-level genome assembly of the freshwater bivalve Anodonta woodiana.</title>
        <authorList>
            <person name="Chen X."/>
        </authorList>
    </citation>
    <scope>NUCLEOTIDE SEQUENCE [LARGE SCALE GENOMIC DNA]</scope>
    <source>
        <strain evidence="1">MN2024</strain>
        <tissue evidence="1">Gills</tissue>
    </source>
</reference>